<keyword evidence="8" id="KW-0238">DNA-binding</keyword>
<evidence type="ECO:0000256" key="7">
    <source>
        <dbReference type="ARBA" id="ARBA00023015"/>
    </source>
</evidence>
<feature type="domain" description="C2H2-type" evidence="12">
    <location>
        <begin position="561"/>
        <end position="588"/>
    </location>
</feature>
<dbReference type="InterPro" id="IPR036236">
    <property type="entry name" value="Znf_C2H2_sf"/>
</dbReference>
<dbReference type="FunFam" id="3.30.160.60:FF:000145">
    <property type="entry name" value="Zinc finger protein 574"/>
    <property type="match status" value="2"/>
</dbReference>
<dbReference type="InterPro" id="IPR013087">
    <property type="entry name" value="Znf_C2H2_type"/>
</dbReference>
<organism evidence="13">
    <name type="scientific">Darwinula stevensoni</name>
    <dbReference type="NCBI Taxonomy" id="69355"/>
    <lineage>
        <taxon>Eukaryota</taxon>
        <taxon>Metazoa</taxon>
        <taxon>Ecdysozoa</taxon>
        <taxon>Arthropoda</taxon>
        <taxon>Crustacea</taxon>
        <taxon>Oligostraca</taxon>
        <taxon>Ostracoda</taxon>
        <taxon>Podocopa</taxon>
        <taxon>Podocopida</taxon>
        <taxon>Darwinulocopina</taxon>
        <taxon>Darwinuloidea</taxon>
        <taxon>Darwinulidae</taxon>
        <taxon>Darwinula</taxon>
    </lineage>
</organism>
<feature type="domain" description="C2H2-type" evidence="12">
    <location>
        <begin position="871"/>
        <end position="898"/>
    </location>
</feature>
<dbReference type="EMBL" id="LR899652">
    <property type="protein sequence ID" value="CAD7241424.1"/>
    <property type="molecule type" value="Genomic_DNA"/>
</dbReference>
<dbReference type="FunFam" id="3.30.160.60:FF:000671">
    <property type="entry name" value="Zinc finger protein 26"/>
    <property type="match status" value="1"/>
</dbReference>
<keyword evidence="6" id="KW-0862">Zinc</keyword>
<evidence type="ECO:0000313" key="13">
    <source>
        <dbReference type="EMBL" id="CAD7241424.1"/>
    </source>
</evidence>
<reference evidence="13" key="1">
    <citation type="submission" date="2020-11" db="EMBL/GenBank/DDBJ databases">
        <authorList>
            <person name="Tran Van P."/>
        </authorList>
    </citation>
    <scope>NUCLEOTIDE SEQUENCE</scope>
</reference>
<feature type="domain" description="C2H2-type" evidence="12">
    <location>
        <begin position="634"/>
        <end position="661"/>
    </location>
</feature>
<evidence type="ECO:0000256" key="1">
    <source>
        <dbReference type="ARBA" id="ARBA00004123"/>
    </source>
</evidence>
<feature type="domain" description="C2H2-type" evidence="12">
    <location>
        <begin position="277"/>
        <end position="304"/>
    </location>
</feature>
<keyword evidence="5 11" id="KW-0863">Zinc-finger</keyword>
<evidence type="ECO:0000256" key="6">
    <source>
        <dbReference type="ARBA" id="ARBA00022833"/>
    </source>
</evidence>
<name>A0A7R8WZZ4_9CRUS</name>
<feature type="domain" description="C2H2-type" evidence="12">
    <location>
        <begin position="662"/>
        <end position="685"/>
    </location>
</feature>
<dbReference type="GO" id="GO:0001228">
    <property type="term" value="F:DNA-binding transcription activator activity, RNA polymerase II-specific"/>
    <property type="evidence" value="ECO:0007669"/>
    <property type="project" value="TreeGrafter"/>
</dbReference>
<dbReference type="AlphaFoldDB" id="A0A7R8WZZ4"/>
<evidence type="ECO:0000256" key="10">
    <source>
        <dbReference type="ARBA" id="ARBA00023242"/>
    </source>
</evidence>
<dbReference type="GO" id="GO:0008270">
    <property type="term" value="F:zinc ion binding"/>
    <property type="evidence" value="ECO:0007669"/>
    <property type="project" value="UniProtKB-KW"/>
</dbReference>
<feature type="domain" description="C2H2-type" evidence="12">
    <location>
        <begin position="814"/>
        <end position="841"/>
    </location>
</feature>
<evidence type="ECO:0000256" key="2">
    <source>
        <dbReference type="ARBA" id="ARBA00006991"/>
    </source>
</evidence>
<dbReference type="Proteomes" id="UP000677054">
    <property type="component" value="Unassembled WGS sequence"/>
</dbReference>
<dbReference type="Pfam" id="PF13894">
    <property type="entry name" value="zf-C2H2_4"/>
    <property type="match status" value="1"/>
</dbReference>
<dbReference type="FunFam" id="3.30.160.60:FF:001156">
    <property type="entry name" value="Zinc finger protein 407"/>
    <property type="match status" value="1"/>
</dbReference>
<feature type="domain" description="C2H2-type" evidence="12">
    <location>
        <begin position="927"/>
        <end position="953"/>
    </location>
</feature>
<dbReference type="Pfam" id="PF00096">
    <property type="entry name" value="zf-C2H2"/>
    <property type="match status" value="8"/>
</dbReference>
<dbReference type="PROSITE" id="PS00028">
    <property type="entry name" value="ZINC_FINGER_C2H2_1"/>
    <property type="match status" value="16"/>
</dbReference>
<protein>
    <recommendedName>
        <fullName evidence="12">C2H2-type domain-containing protein</fullName>
    </recommendedName>
</protein>
<dbReference type="PANTHER" id="PTHR24376">
    <property type="entry name" value="ZINC FINGER PROTEIN"/>
    <property type="match status" value="1"/>
</dbReference>
<dbReference type="GO" id="GO:0005634">
    <property type="term" value="C:nucleus"/>
    <property type="evidence" value="ECO:0007669"/>
    <property type="project" value="UniProtKB-SubCell"/>
</dbReference>
<dbReference type="EMBL" id="CAJPEV010000135">
    <property type="protein sequence ID" value="CAG0881135.1"/>
    <property type="molecule type" value="Genomic_DNA"/>
</dbReference>
<dbReference type="PANTHER" id="PTHR24376:SF216">
    <property type="entry name" value="ZINC FINGER PROTEIN 420-LIKE"/>
    <property type="match status" value="1"/>
</dbReference>
<dbReference type="PROSITE" id="PS50157">
    <property type="entry name" value="ZINC_FINGER_C2H2_2"/>
    <property type="match status" value="16"/>
</dbReference>
<evidence type="ECO:0000256" key="4">
    <source>
        <dbReference type="ARBA" id="ARBA00022737"/>
    </source>
</evidence>
<evidence type="ECO:0000313" key="14">
    <source>
        <dbReference type="Proteomes" id="UP000677054"/>
    </source>
</evidence>
<sequence>MLSITIIFSGDHGITVTSPPSIHGSTRSWRNPQSKQQACKETSCHKVTRSSPKRKSSRCRIVKNVIKEQSSTQKCLVEEPQIECEELHVTKEEREDPRKKEEVVRLVQSSEVGKETLRQGTQHRNLECEVVRFFPDIPKDESQDGEDSFQEDCSQVCEGSQLRKEGKKETQGVKVEADFVQIEQTEEQHAELVKSNICQRVVRENQLFPFHQPLNGNLQGGERFSFEIAKVSERKEDGEELDRVIPSVEEPSIEEVHIVDQTPLQETAEESATDMSAECRLCGDTFSSPENLQRHLISHTDGDPFKCGICGNTFSTRRAILIHKVLHSKRKPYLCPICWESFPIPASLRFHMKTIHSPNGSFACNICGKLFMKKELMLKHQALHSVLPLEQKFIHDGKYVKVSRTIPRCISEKQSIHPAGRMSVAEPDVEIKDDQQLSTTCKAKPSQYSVKDSAQGEAVEVNTGIHGSMVQSTKIAPFEDDYIHVRDESLPLKYLSVEYNYSENYDPAAEGVHRVHTKRKNVRRLPKEDLQPVYCRLCGKTFATEAYLRRHAMIHSDEAPFVCEACGKRFKRKEGLERHMVTHNPVEKRHLCEICGSGFMLLPYLSSHMRRVHGLRTKGNGDPNPVLDPNEKPFRCEVCNRGFTRKDICKRHMLIHTGQKPYSCELCEKSFTFNITLKRHMECVHNQTVRPFMCETCGKSFKRNAHLQEHQVRHLSQKPFSCDQCGKTFTRKRQMQTHAKIHISGNTEVIPIICTATVTDIIHADQEPIIVTDDIIILEEEVEDSPQLEVTASMITKITSAITTHEYHLNEKPFKCDSCKRSFKRKDTLARHMVKHDSGRKFMCPLCGRYFALLSKLEHHVDVTHSVGKPHMCDMCGKTYKRKGALKDHQMTHTGERPHVCKQCNKSFTRASQLKNHMLTHMEEMPCHCPICKKGFWQASAVRYHISVTHGGK</sequence>
<dbReference type="FunFam" id="3.30.160.60:FF:000624">
    <property type="entry name" value="zinc finger protein 697"/>
    <property type="match status" value="1"/>
</dbReference>
<comment type="similarity">
    <text evidence="2">Belongs to the krueppel C2H2-type zinc-finger protein family.</text>
</comment>
<dbReference type="SUPFAM" id="SSF57667">
    <property type="entry name" value="beta-beta-alpha zinc fingers"/>
    <property type="match status" value="8"/>
</dbReference>
<proteinExistence type="inferred from homology"/>
<keyword evidence="9" id="KW-0804">Transcription</keyword>
<feature type="domain" description="C2H2-type" evidence="12">
    <location>
        <begin position="333"/>
        <end position="361"/>
    </location>
</feature>
<feature type="domain" description="C2H2-type" evidence="12">
    <location>
        <begin position="692"/>
        <end position="719"/>
    </location>
</feature>
<evidence type="ECO:0000256" key="8">
    <source>
        <dbReference type="ARBA" id="ARBA00023125"/>
    </source>
</evidence>
<dbReference type="FunFam" id="3.30.160.60:FF:000770">
    <property type="entry name" value="zinc finger protein 16"/>
    <property type="match status" value="1"/>
</dbReference>
<evidence type="ECO:0000256" key="9">
    <source>
        <dbReference type="ARBA" id="ARBA00023163"/>
    </source>
</evidence>
<keyword evidence="14" id="KW-1185">Reference proteome</keyword>
<keyword evidence="3" id="KW-0479">Metal-binding</keyword>
<accession>A0A7R8WZZ4</accession>
<feature type="domain" description="C2H2-type" evidence="12">
    <location>
        <begin position="899"/>
        <end position="926"/>
    </location>
</feature>
<keyword evidence="4" id="KW-0677">Repeat</keyword>
<dbReference type="SMART" id="SM00355">
    <property type="entry name" value="ZnF_C2H2"/>
    <property type="match status" value="16"/>
</dbReference>
<evidence type="ECO:0000256" key="11">
    <source>
        <dbReference type="PROSITE-ProRule" id="PRU00042"/>
    </source>
</evidence>
<feature type="domain" description="C2H2-type" evidence="12">
    <location>
        <begin position="305"/>
        <end position="332"/>
    </location>
</feature>
<feature type="domain" description="C2H2-type" evidence="12">
    <location>
        <begin position="842"/>
        <end position="870"/>
    </location>
</feature>
<gene>
    <name evidence="13" type="ORF">DSTB1V02_LOCUS1415</name>
</gene>
<feature type="domain" description="C2H2-type" evidence="12">
    <location>
        <begin position="533"/>
        <end position="560"/>
    </location>
</feature>
<feature type="domain" description="C2H2-type" evidence="12">
    <location>
        <begin position="720"/>
        <end position="747"/>
    </location>
</feature>
<dbReference type="Gene3D" id="3.30.160.60">
    <property type="entry name" value="Classic Zinc Finger"/>
    <property type="match status" value="12"/>
</dbReference>
<dbReference type="FunFam" id="3.30.160.60:FF:000340">
    <property type="entry name" value="zinc finger protein 473 isoform X1"/>
    <property type="match status" value="1"/>
</dbReference>
<keyword evidence="7" id="KW-0805">Transcription regulation</keyword>
<evidence type="ECO:0000259" key="12">
    <source>
        <dbReference type="PROSITE" id="PS50157"/>
    </source>
</evidence>
<dbReference type="GO" id="GO:0000978">
    <property type="term" value="F:RNA polymerase II cis-regulatory region sequence-specific DNA binding"/>
    <property type="evidence" value="ECO:0007669"/>
    <property type="project" value="TreeGrafter"/>
</dbReference>
<comment type="subcellular location">
    <subcellularLocation>
        <location evidence="1">Nucleus</location>
    </subcellularLocation>
</comment>
<feature type="domain" description="C2H2-type" evidence="12">
    <location>
        <begin position="362"/>
        <end position="385"/>
    </location>
</feature>
<feature type="domain" description="C2H2-type" evidence="12">
    <location>
        <begin position="590"/>
        <end position="613"/>
    </location>
</feature>
<dbReference type="OrthoDB" id="8895262at2759"/>
<evidence type="ECO:0000256" key="5">
    <source>
        <dbReference type="ARBA" id="ARBA00022771"/>
    </source>
</evidence>
<keyword evidence="10" id="KW-0539">Nucleus</keyword>
<evidence type="ECO:0000256" key="3">
    <source>
        <dbReference type="ARBA" id="ARBA00022723"/>
    </source>
</evidence>
<dbReference type="FunFam" id="3.30.160.60:FF:000688">
    <property type="entry name" value="zinc finger protein 197 isoform X1"/>
    <property type="match status" value="1"/>
</dbReference>